<proteinExistence type="predicted"/>
<dbReference type="Proteomes" id="UP000037146">
    <property type="component" value="Unassembled WGS sequence"/>
</dbReference>
<dbReference type="STRING" id="1679170.AC625_03595"/>
<keyword evidence="1" id="KW-0472">Membrane</keyword>
<gene>
    <name evidence="2" type="ORF">AC625_03595</name>
</gene>
<keyword evidence="1" id="KW-1133">Transmembrane helix</keyword>
<sequence>MITGAITVMIRGNVASLTRTIYEIVPGFIICWIVTYFVSIATYRPNAEIEKEFGEALELLKKDS</sequence>
<evidence type="ECO:0000313" key="3">
    <source>
        <dbReference type="Proteomes" id="UP000037146"/>
    </source>
</evidence>
<dbReference type="AlphaFoldDB" id="A0A0K9GPT2"/>
<evidence type="ECO:0000313" key="2">
    <source>
        <dbReference type="EMBL" id="KMY48704.1"/>
    </source>
</evidence>
<dbReference type="PATRIC" id="fig|1679170.3.peg.755"/>
<accession>A0A0K9GPT2</accession>
<name>A0A0K9GPT2_9BACI</name>
<feature type="transmembrane region" description="Helical" evidence="1">
    <location>
        <begin position="24"/>
        <end position="43"/>
    </location>
</feature>
<protein>
    <submittedName>
        <fullName evidence="2">Uncharacterized protein</fullName>
    </submittedName>
</protein>
<dbReference type="EMBL" id="LFZW01000001">
    <property type="protein sequence ID" value="KMY48704.1"/>
    <property type="molecule type" value="Genomic_DNA"/>
</dbReference>
<comment type="caution">
    <text evidence="2">The sequence shown here is derived from an EMBL/GenBank/DDBJ whole genome shotgun (WGS) entry which is preliminary data.</text>
</comment>
<evidence type="ECO:0000256" key="1">
    <source>
        <dbReference type="SAM" id="Phobius"/>
    </source>
</evidence>
<organism evidence="2 3">
    <name type="scientific">Peribacillus loiseleuriae</name>
    <dbReference type="NCBI Taxonomy" id="1679170"/>
    <lineage>
        <taxon>Bacteria</taxon>
        <taxon>Bacillati</taxon>
        <taxon>Bacillota</taxon>
        <taxon>Bacilli</taxon>
        <taxon>Bacillales</taxon>
        <taxon>Bacillaceae</taxon>
        <taxon>Peribacillus</taxon>
    </lineage>
</organism>
<keyword evidence="3" id="KW-1185">Reference proteome</keyword>
<reference evidence="3" key="1">
    <citation type="submission" date="2015-07" db="EMBL/GenBank/DDBJ databases">
        <title>Genome sequencing project for genomic taxonomy and phylogenomics of Bacillus-like bacteria.</title>
        <authorList>
            <person name="Liu B."/>
            <person name="Wang J."/>
            <person name="Zhu Y."/>
            <person name="Liu G."/>
            <person name="Chen Q."/>
            <person name="Chen Z."/>
            <person name="Lan J."/>
            <person name="Che J."/>
            <person name="Ge C."/>
            <person name="Shi H."/>
            <person name="Pan Z."/>
            <person name="Liu X."/>
        </authorList>
    </citation>
    <scope>NUCLEOTIDE SEQUENCE [LARGE SCALE GENOMIC DNA]</scope>
    <source>
        <strain evidence="3">FJAT-27997</strain>
    </source>
</reference>
<keyword evidence="1" id="KW-0812">Transmembrane</keyword>